<reference evidence="6 7" key="1">
    <citation type="submission" date="2018-03" db="EMBL/GenBank/DDBJ databases">
        <title>Genomic Encyclopedia of Type Strains, Phase III (KMG-III): the genomes of soil and plant-associated and newly described type strains.</title>
        <authorList>
            <person name="Whitman W."/>
        </authorList>
    </citation>
    <scope>NUCLEOTIDE SEQUENCE [LARGE SCALE GENOMIC DNA]</scope>
    <source>
        <strain evidence="6 7">CGMCC 4.7067</strain>
    </source>
</reference>
<dbReference type="RefSeq" id="WP_106364555.1">
    <property type="nucleotide sequence ID" value="NZ_PVTJ01000005.1"/>
</dbReference>
<dbReference type="OrthoDB" id="3869819at2"/>
<dbReference type="Gene3D" id="1.10.357.10">
    <property type="entry name" value="Tetracycline Repressor, domain 2"/>
    <property type="match status" value="1"/>
</dbReference>
<evidence type="ECO:0000256" key="2">
    <source>
        <dbReference type="ARBA" id="ARBA00023125"/>
    </source>
</evidence>
<dbReference type="EMBL" id="PVTJ01000005">
    <property type="protein sequence ID" value="PRY58476.1"/>
    <property type="molecule type" value="Genomic_DNA"/>
</dbReference>
<keyword evidence="3" id="KW-0804">Transcription</keyword>
<accession>A0A2T0UKQ9</accession>
<dbReference type="InterPro" id="IPR036271">
    <property type="entry name" value="Tet_transcr_reg_TetR-rel_C_sf"/>
</dbReference>
<feature type="DNA-binding region" description="H-T-H motif" evidence="4">
    <location>
        <begin position="34"/>
        <end position="53"/>
    </location>
</feature>
<dbReference type="InterPro" id="IPR009057">
    <property type="entry name" value="Homeodomain-like_sf"/>
</dbReference>
<dbReference type="PANTHER" id="PTHR30055">
    <property type="entry name" value="HTH-TYPE TRANSCRIPTIONAL REGULATOR RUTR"/>
    <property type="match status" value="1"/>
</dbReference>
<sequence length="197" mass="20797">MTSTRPRRRADAERSIARITAAARDLLSRDPDATIDAIAEAAGVGRMTLYGHFKTRADLVEAALVAVLEAGEATLSAVDLSGDARDALSRLLASSWELVAESAALLASAQGVLPAGRIRELHGGAGDRVAELVRRGRDQGVFRTDLPVDWLVNVVQYVLHGAAEEHRGGRIATADAARIVDATVQSVLAAPSHNPHT</sequence>
<evidence type="ECO:0000256" key="1">
    <source>
        <dbReference type="ARBA" id="ARBA00023015"/>
    </source>
</evidence>
<keyword evidence="2 4" id="KW-0238">DNA-binding</keyword>
<keyword evidence="7" id="KW-1185">Reference proteome</keyword>
<dbReference type="AlphaFoldDB" id="A0A2T0UKQ9"/>
<dbReference type="SUPFAM" id="SSF48498">
    <property type="entry name" value="Tetracyclin repressor-like, C-terminal domain"/>
    <property type="match status" value="1"/>
</dbReference>
<dbReference type="GO" id="GO:0003700">
    <property type="term" value="F:DNA-binding transcription factor activity"/>
    <property type="evidence" value="ECO:0007669"/>
    <property type="project" value="TreeGrafter"/>
</dbReference>
<evidence type="ECO:0000313" key="6">
    <source>
        <dbReference type="EMBL" id="PRY58476.1"/>
    </source>
</evidence>
<dbReference type="Pfam" id="PF00440">
    <property type="entry name" value="TetR_N"/>
    <property type="match status" value="1"/>
</dbReference>
<dbReference type="PROSITE" id="PS50977">
    <property type="entry name" value="HTH_TETR_2"/>
    <property type="match status" value="1"/>
</dbReference>
<feature type="domain" description="HTH tetR-type" evidence="5">
    <location>
        <begin position="13"/>
        <end position="71"/>
    </location>
</feature>
<evidence type="ECO:0000313" key="7">
    <source>
        <dbReference type="Proteomes" id="UP000238176"/>
    </source>
</evidence>
<dbReference type="GO" id="GO:0000976">
    <property type="term" value="F:transcription cis-regulatory region binding"/>
    <property type="evidence" value="ECO:0007669"/>
    <property type="project" value="TreeGrafter"/>
</dbReference>
<dbReference type="InterPro" id="IPR050109">
    <property type="entry name" value="HTH-type_TetR-like_transc_reg"/>
</dbReference>
<dbReference type="SUPFAM" id="SSF46689">
    <property type="entry name" value="Homeodomain-like"/>
    <property type="match status" value="1"/>
</dbReference>
<comment type="caution">
    <text evidence="6">The sequence shown here is derived from an EMBL/GenBank/DDBJ whole genome shotgun (WGS) entry which is preliminary data.</text>
</comment>
<protein>
    <submittedName>
        <fullName evidence="6">TetR family transcriptional regulator</fullName>
    </submittedName>
</protein>
<proteinExistence type="predicted"/>
<dbReference type="Proteomes" id="UP000238176">
    <property type="component" value="Unassembled WGS sequence"/>
</dbReference>
<organism evidence="6 7">
    <name type="scientific">Glycomyces artemisiae</name>
    <dbReference type="NCBI Taxonomy" id="1076443"/>
    <lineage>
        <taxon>Bacteria</taxon>
        <taxon>Bacillati</taxon>
        <taxon>Actinomycetota</taxon>
        <taxon>Actinomycetes</taxon>
        <taxon>Glycomycetales</taxon>
        <taxon>Glycomycetaceae</taxon>
        <taxon>Glycomyces</taxon>
    </lineage>
</organism>
<evidence type="ECO:0000259" key="5">
    <source>
        <dbReference type="PROSITE" id="PS50977"/>
    </source>
</evidence>
<dbReference type="InterPro" id="IPR001647">
    <property type="entry name" value="HTH_TetR"/>
</dbReference>
<evidence type="ECO:0000256" key="4">
    <source>
        <dbReference type="PROSITE-ProRule" id="PRU00335"/>
    </source>
</evidence>
<gene>
    <name evidence="6" type="ORF">B0I28_105189</name>
</gene>
<evidence type="ECO:0000256" key="3">
    <source>
        <dbReference type="ARBA" id="ARBA00023163"/>
    </source>
</evidence>
<name>A0A2T0UKQ9_9ACTN</name>
<dbReference type="PANTHER" id="PTHR30055:SF234">
    <property type="entry name" value="HTH-TYPE TRANSCRIPTIONAL REGULATOR BETI"/>
    <property type="match status" value="1"/>
</dbReference>
<keyword evidence="1" id="KW-0805">Transcription regulation</keyword>